<evidence type="ECO:0000256" key="2">
    <source>
        <dbReference type="ARBA" id="ARBA00007733"/>
    </source>
</evidence>
<dbReference type="CDD" id="cd01887">
    <property type="entry name" value="IF2_eIF5B"/>
    <property type="match status" value="1"/>
</dbReference>
<dbReference type="InParanoid" id="A0A540VBM7"/>
<comment type="caution">
    <text evidence="14">The sequence shown here is derived from an EMBL/GenBank/DDBJ whole genome shotgun (WGS) entry which is preliminary data.</text>
</comment>
<dbReference type="Pfam" id="PF03144">
    <property type="entry name" value="GTP_EFTU_D2"/>
    <property type="match status" value="1"/>
</dbReference>
<evidence type="ECO:0000256" key="6">
    <source>
        <dbReference type="ARBA" id="ARBA00022741"/>
    </source>
</evidence>
<evidence type="ECO:0000313" key="14">
    <source>
        <dbReference type="EMBL" id="TQE94167.1"/>
    </source>
</evidence>
<comment type="function">
    <text evidence="9 10 11">One of the essential components for the initiation of protein synthesis. Protects formylmethionyl-tRNA from spontaneous hydrolysis and promotes its binding to the 30S ribosomal subunits. Also involved in the hydrolysis of GTP during the formation of the 70S ribosomal complex.</text>
</comment>
<dbReference type="EMBL" id="VIGC01000027">
    <property type="protein sequence ID" value="TQE94167.1"/>
    <property type="molecule type" value="Genomic_DNA"/>
</dbReference>
<dbReference type="PROSITE" id="PS51722">
    <property type="entry name" value="G_TR_2"/>
    <property type="match status" value="1"/>
</dbReference>
<dbReference type="InterPro" id="IPR027417">
    <property type="entry name" value="P-loop_NTPase"/>
</dbReference>
<keyword evidence="5 10" id="KW-0396">Initiation factor</keyword>
<feature type="compositionally biased region" description="Acidic residues" evidence="12">
    <location>
        <begin position="13"/>
        <end position="22"/>
    </location>
</feature>
<dbReference type="SUPFAM" id="SSF52156">
    <property type="entry name" value="Initiation factor IF2/eIF5b, domain 3"/>
    <property type="match status" value="1"/>
</dbReference>
<dbReference type="InterPro" id="IPR000795">
    <property type="entry name" value="T_Tr_GTP-bd_dom"/>
</dbReference>
<keyword evidence="4 10" id="KW-0963">Cytoplasm</keyword>
<evidence type="ECO:0000256" key="10">
    <source>
        <dbReference type="HAMAP-Rule" id="MF_00100"/>
    </source>
</evidence>
<keyword evidence="7 10" id="KW-0648">Protein biosynthesis</keyword>
<evidence type="ECO:0000256" key="4">
    <source>
        <dbReference type="ARBA" id="ARBA00022490"/>
    </source>
</evidence>
<dbReference type="InterPro" id="IPR004161">
    <property type="entry name" value="EFTu-like_2"/>
</dbReference>
<proteinExistence type="inferred from homology"/>
<evidence type="ECO:0000256" key="9">
    <source>
        <dbReference type="ARBA" id="ARBA00025162"/>
    </source>
</evidence>
<feature type="binding site" evidence="10">
    <location>
        <begin position="210"/>
        <end position="214"/>
    </location>
    <ligand>
        <name>GTP</name>
        <dbReference type="ChEBI" id="CHEBI:37565"/>
    </ligand>
</feature>
<dbReference type="NCBIfam" id="TIGR00231">
    <property type="entry name" value="small_GTP"/>
    <property type="match status" value="1"/>
</dbReference>
<name>A0A540VBM7_9CHLR</name>
<dbReference type="AlphaFoldDB" id="A0A540VBM7"/>
<evidence type="ECO:0000256" key="5">
    <source>
        <dbReference type="ARBA" id="ARBA00022540"/>
    </source>
</evidence>
<organism evidence="14 15">
    <name type="scientific">Litorilinea aerophila</name>
    <dbReference type="NCBI Taxonomy" id="1204385"/>
    <lineage>
        <taxon>Bacteria</taxon>
        <taxon>Bacillati</taxon>
        <taxon>Chloroflexota</taxon>
        <taxon>Caldilineae</taxon>
        <taxon>Caldilineales</taxon>
        <taxon>Caldilineaceae</taxon>
        <taxon>Litorilinea</taxon>
    </lineage>
</organism>
<dbReference type="GO" id="GO:0005525">
    <property type="term" value="F:GTP binding"/>
    <property type="evidence" value="ECO:0007669"/>
    <property type="project" value="UniProtKB-KW"/>
</dbReference>
<evidence type="ECO:0000313" key="15">
    <source>
        <dbReference type="Proteomes" id="UP000317371"/>
    </source>
</evidence>
<feature type="binding site" evidence="10">
    <location>
        <begin position="264"/>
        <end position="267"/>
    </location>
    <ligand>
        <name>GTP</name>
        <dbReference type="ChEBI" id="CHEBI:37565"/>
    </ligand>
</feature>
<comment type="subcellular location">
    <subcellularLocation>
        <location evidence="1 10">Cytoplasm</location>
    </subcellularLocation>
</comment>
<dbReference type="InterPro" id="IPR023115">
    <property type="entry name" value="TIF_IF2_dom3"/>
</dbReference>
<evidence type="ECO:0000256" key="7">
    <source>
        <dbReference type="ARBA" id="ARBA00022917"/>
    </source>
</evidence>
<dbReference type="GO" id="GO:0003924">
    <property type="term" value="F:GTPase activity"/>
    <property type="evidence" value="ECO:0007669"/>
    <property type="project" value="UniProtKB-UniRule"/>
</dbReference>
<dbReference type="InterPro" id="IPR053905">
    <property type="entry name" value="EF-G-like_DII"/>
</dbReference>
<dbReference type="FunCoup" id="A0A540VBM7">
    <property type="interactions" value="508"/>
</dbReference>
<dbReference type="NCBIfam" id="TIGR00487">
    <property type="entry name" value="IF-2"/>
    <property type="match status" value="1"/>
</dbReference>
<dbReference type="PANTHER" id="PTHR43381:SF5">
    <property type="entry name" value="TR-TYPE G DOMAIN-CONTAINING PROTEIN"/>
    <property type="match status" value="1"/>
</dbReference>
<feature type="region of interest" description="Disordered" evidence="12">
    <location>
        <begin position="119"/>
        <end position="138"/>
    </location>
</feature>
<feature type="binding site" evidence="10">
    <location>
        <begin position="164"/>
        <end position="171"/>
    </location>
    <ligand>
        <name>GTP</name>
        <dbReference type="ChEBI" id="CHEBI:37565"/>
    </ligand>
</feature>
<dbReference type="Gene3D" id="3.40.50.300">
    <property type="entry name" value="P-loop containing nucleotide triphosphate hydrolases"/>
    <property type="match status" value="1"/>
</dbReference>
<dbReference type="CDD" id="cd03702">
    <property type="entry name" value="IF2_mtIF2_II"/>
    <property type="match status" value="1"/>
</dbReference>
<dbReference type="InterPro" id="IPR006847">
    <property type="entry name" value="IF2_N"/>
</dbReference>
<dbReference type="FunFam" id="3.40.50.300:FF:000019">
    <property type="entry name" value="Translation initiation factor IF-2"/>
    <property type="match status" value="1"/>
</dbReference>
<dbReference type="GO" id="GO:0005829">
    <property type="term" value="C:cytosol"/>
    <property type="evidence" value="ECO:0007669"/>
    <property type="project" value="TreeGrafter"/>
</dbReference>
<dbReference type="Gene3D" id="2.40.30.10">
    <property type="entry name" value="Translation factors"/>
    <property type="match status" value="2"/>
</dbReference>
<dbReference type="CDD" id="cd03692">
    <property type="entry name" value="mtIF2_IVc"/>
    <property type="match status" value="1"/>
</dbReference>
<dbReference type="FunFam" id="2.40.30.10:FF:000054">
    <property type="entry name" value="Translation initiation factor IF-2"/>
    <property type="match status" value="1"/>
</dbReference>
<feature type="domain" description="Tr-type G" evidence="13">
    <location>
        <begin position="155"/>
        <end position="328"/>
    </location>
</feature>
<dbReference type="GO" id="GO:0003743">
    <property type="term" value="F:translation initiation factor activity"/>
    <property type="evidence" value="ECO:0007669"/>
    <property type="project" value="UniProtKB-UniRule"/>
</dbReference>
<evidence type="ECO:0000256" key="3">
    <source>
        <dbReference type="ARBA" id="ARBA00020675"/>
    </source>
</evidence>
<gene>
    <name evidence="10 14" type="primary">infB</name>
    <name evidence="14" type="ORF">FKZ61_18240</name>
</gene>
<dbReference type="PANTHER" id="PTHR43381">
    <property type="entry name" value="TRANSLATION INITIATION FACTOR IF-2-RELATED"/>
    <property type="match status" value="1"/>
</dbReference>
<protein>
    <recommendedName>
        <fullName evidence="3 10">Translation initiation factor IF-2</fullName>
    </recommendedName>
</protein>
<feature type="region of interest" description="Disordered" evidence="12">
    <location>
        <begin position="1"/>
        <end position="54"/>
    </location>
</feature>
<dbReference type="Pfam" id="PF04760">
    <property type="entry name" value="IF2_N"/>
    <property type="match status" value="1"/>
</dbReference>
<dbReference type="InterPro" id="IPR015760">
    <property type="entry name" value="TIF_IF2"/>
</dbReference>
<evidence type="ECO:0000256" key="8">
    <source>
        <dbReference type="ARBA" id="ARBA00023134"/>
    </source>
</evidence>
<dbReference type="Pfam" id="PF11987">
    <property type="entry name" value="IF-2"/>
    <property type="match status" value="1"/>
</dbReference>
<reference evidence="14 15" key="1">
    <citation type="submission" date="2019-06" db="EMBL/GenBank/DDBJ databases">
        <title>Genome sequence of Litorilinea aerophila BAA-2444.</title>
        <authorList>
            <person name="Maclea K.S."/>
            <person name="Maurais E.G."/>
            <person name="Iannazzi L.C."/>
        </authorList>
    </citation>
    <scope>NUCLEOTIDE SEQUENCE [LARGE SCALE GENOMIC DNA]</scope>
    <source>
        <strain evidence="14 15">ATCC BAA-2444</strain>
    </source>
</reference>
<sequence>MAAKSKSKVRDLDLEEREEEREIEPRREPKGKGQKSVNGHKGARRDGKAATAEAPKEVVVGEAITVRDLAKLMDRSPIDLIKVLMQYGIMAPITHSIDHDTAVILGEELGIAVKWPEPEKSETEEAESQPEQQPQTPHNFVQRIISQEKESDLVERPPVVAVLGHVDHGKTTLLDRIRNTNVAEGEAGGITQRTGAYQVTVNGRKITFLDTPGHEAFTAMRARGAQVTDIVVLVVAADDGVMPQTREAISHARAAGVTIIVALNKIDKANANPQRVMEELAQEGLQPEEWGGDTIVVPVSALNNIGIDELLENILVVAEVEEYKANPKGRCVGTVIEAELDKHRGVTATLLVQNGTLKRGDTIVVDTTWGRIKAMFDFEGKPIKEAGPSTPVVILGLQELPKAGDIFERVKNDREAKRIVQERLLEREQAAQAPKRQMSLDELFARFEGGETKTLNLIVRADMQGTLEPIVKSLEDLSNDEITVKILQAAIGDISESDVMLAEASDAVIIGFSVGVDRAAQVRAEQSGVEIRHYDVIYKMIEDVEAAITGMLEPVYQDVVIGHAQVLQLFKLRRGTIAGCSVTDGVIKRNAMARVLRNGQEVISGTRIETLRRFTEDVNEVRTGFECGIKLAEGDDDLQEGDIIEVYERQRVR</sequence>
<keyword evidence="15" id="KW-1185">Reference proteome</keyword>
<feature type="region of interest" description="G-domain" evidence="10">
    <location>
        <begin position="158"/>
        <end position="306"/>
    </location>
</feature>
<dbReference type="InterPro" id="IPR009000">
    <property type="entry name" value="Transl_B-barrel_sf"/>
</dbReference>
<evidence type="ECO:0000256" key="12">
    <source>
        <dbReference type="SAM" id="MobiDB-lite"/>
    </source>
</evidence>
<comment type="similarity">
    <text evidence="2 10 11">Belongs to the TRAFAC class translation factor GTPase superfamily. Classic translation factor GTPase family. IF-2 subfamily.</text>
</comment>
<dbReference type="Gene3D" id="3.40.50.10050">
    <property type="entry name" value="Translation initiation factor IF- 2, domain 3"/>
    <property type="match status" value="1"/>
</dbReference>
<evidence type="ECO:0000259" key="13">
    <source>
        <dbReference type="PROSITE" id="PS51722"/>
    </source>
</evidence>
<dbReference type="OrthoDB" id="9811804at2"/>
<evidence type="ECO:0000256" key="11">
    <source>
        <dbReference type="RuleBase" id="RU000644"/>
    </source>
</evidence>
<dbReference type="SUPFAM" id="SSF52540">
    <property type="entry name" value="P-loop containing nucleoside triphosphate hydrolases"/>
    <property type="match status" value="1"/>
</dbReference>
<keyword evidence="8 10" id="KW-0342">GTP-binding</keyword>
<dbReference type="InterPro" id="IPR005225">
    <property type="entry name" value="Small_GTP-bd"/>
</dbReference>
<dbReference type="Pfam" id="PF22042">
    <property type="entry name" value="EF-G_D2"/>
    <property type="match status" value="1"/>
</dbReference>
<dbReference type="RefSeq" id="WP_141611595.1">
    <property type="nucleotide sequence ID" value="NZ_VIGC02000027.1"/>
</dbReference>
<evidence type="ECO:0000256" key="1">
    <source>
        <dbReference type="ARBA" id="ARBA00004496"/>
    </source>
</evidence>
<dbReference type="Pfam" id="PF00009">
    <property type="entry name" value="GTP_EFTU"/>
    <property type="match status" value="1"/>
</dbReference>
<dbReference type="FunFam" id="3.40.50.10050:FF:000001">
    <property type="entry name" value="Translation initiation factor IF-2"/>
    <property type="match status" value="1"/>
</dbReference>
<dbReference type="Proteomes" id="UP000317371">
    <property type="component" value="Unassembled WGS sequence"/>
</dbReference>
<dbReference type="InterPro" id="IPR000178">
    <property type="entry name" value="TF_IF2_bacterial-like"/>
</dbReference>
<dbReference type="HAMAP" id="MF_00100_B">
    <property type="entry name" value="IF_2_B"/>
    <property type="match status" value="1"/>
</dbReference>
<keyword evidence="6 10" id="KW-0547">Nucleotide-binding</keyword>
<dbReference type="InterPro" id="IPR036925">
    <property type="entry name" value="TIF_IF2_dom3_sf"/>
</dbReference>
<dbReference type="FunFam" id="2.40.30.10:FF:000008">
    <property type="entry name" value="Translation initiation factor IF-2"/>
    <property type="match status" value="1"/>
</dbReference>
<accession>A0A540VBM7</accession>
<dbReference type="InterPro" id="IPR044145">
    <property type="entry name" value="IF2_II"/>
</dbReference>
<dbReference type="SUPFAM" id="SSF50447">
    <property type="entry name" value="Translation proteins"/>
    <property type="match status" value="2"/>
</dbReference>